<sequence>MLSLHIRDTEDASLHAPQANSPDPRFAYDPDLVKHLAADHATLQATLARLEDHARHRQFAKIPAALERFRIDLLRHIEDEDMHFYAYVERALRDDPLVSERLERARARMAGIARMVALFARRYTELRVTPSTREAFLRDLDVIASLLGDRIALEETVLYALYQPPHRAGELPDEDCLLSLESSSA</sequence>
<protein>
    <submittedName>
        <fullName evidence="3">Hemerythrin domain-containing protein</fullName>
    </submittedName>
</protein>
<keyword evidence="4" id="KW-1185">Reference proteome</keyword>
<dbReference type="InterPro" id="IPR038309">
    <property type="entry name" value="Rsd/AlgQ_sf"/>
</dbReference>
<accession>A0ABW2YBL2</accession>
<organism evidence="3 4">
    <name type="scientific">Lysobacter brunescens</name>
    <dbReference type="NCBI Taxonomy" id="262323"/>
    <lineage>
        <taxon>Bacteria</taxon>
        <taxon>Pseudomonadati</taxon>
        <taxon>Pseudomonadota</taxon>
        <taxon>Gammaproteobacteria</taxon>
        <taxon>Lysobacterales</taxon>
        <taxon>Lysobacteraceae</taxon>
        <taxon>Lysobacter</taxon>
    </lineage>
</organism>
<evidence type="ECO:0000313" key="4">
    <source>
        <dbReference type="Proteomes" id="UP001597110"/>
    </source>
</evidence>
<feature type="compositionally biased region" description="Basic and acidic residues" evidence="1">
    <location>
        <begin position="1"/>
        <end position="13"/>
    </location>
</feature>
<dbReference type="InterPro" id="IPR012312">
    <property type="entry name" value="Hemerythrin-like"/>
</dbReference>
<proteinExistence type="predicted"/>
<feature type="domain" description="Hemerythrin-like" evidence="2">
    <location>
        <begin position="32"/>
        <end position="161"/>
    </location>
</feature>
<dbReference type="Proteomes" id="UP001597110">
    <property type="component" value="Unassembled WGS sequence"/>
</dbReference>
<dbReference type="Pfam" id="PF01814">
    <property type="entry name" value="Hemerythrin"/>
    <property type="match status" value="1"/>
</dbReference>
<reference evidence="4" key="1">
    <citation type="journal article" date="2019" name="Int. J. Syst. Evol. Microbiol.">
        <title>The Global Catalogue of Microorganisms (GCM) 10K type strain sequencing project: providing services to taxonomists for standard genome sequencing and annotation.</title>
        <authorList>
            <consortium name="The Broad Institute Genomics Platform"/>
            <consortium name="The Broad Institute Genome Sequencing Center for Infectious Disease"/>
            <person name="Wu L."/>
            <person name="Ma J."/>
        </authorList>
    </citation>
    <scope>NUCLEOTIDE SEQUENCE [LARGE SCALE GENOMIC DNA]</scope>
    <source>
        <strain evidence="4">CCUG 55585</strain>
    </source>
</reference>
<dbReference type="Gene3D" id="1.20.120.1370">
    <property type="entry name" value="Regulator of RNA polymerase sigma(70) subunit, domain 4"/>
    <property type="match status" value="1"/>
</dbReference>
<feature type="region of interest" description="Disordered" evidence="1">
    <location>
        <begin position="1"/>
        <end position="24"/>
    </location>
</feature>
<dbReference type="EMBL" id="JBHTIF010000001">
    <property type="protein sequence ID" value="MFD0725782.1"/>
    <property type="molecule type" value="Genomic_DNA"/>
</dbReference>
<evidence type="ECO:0000313" key="3">
    <source>
        <dbReference type="EMBL" id="MFD0725782.1"/>
    </source>
</evidence>
<dbReference type="RefSeq" id="WP_386823365.1">
    <property type="nucleotide sequence ID" value="NZ_JBHTIF010000001.1"/>
</dbReference>
<comment type="caution">
    <text evidence="3">The sequence shown here is derived from an EMBL/GenBank/DDBJ whole genome shotgun (WGS) entry which is preliminary data.</text>
</comment>
<evidence type="ECO:0000259" key="2">
    <source>
        <dbReference type="Pfam" id="PF01814"/>
    </source>
</evidence>
<evidence type="ECO:0000256" key="1">
    <source>
        <dbReference type="SAM" id="MobiDB-lite"/>
    </source>
</evidence>
<gene>
    <name evidence="3" type="ORF">ACFQ0E_09240</name>
</gene>
<name>A0ABW2YBL2_9GAMM</name>